<evidence type="ECO:0000256" key="5">
    <source>
        <dbReference type="HAMAP-Rule" id="MF_01333"/>
    </source>
</evidence>
<dbReference type="GO" id="GO:0019843">
    <property type="term" value="F:rRNA binding"/>
    <property type="evidence" value="ECO:0007669"/>
    <property type="project" value="UniProtKB-UniRule"/>
</dbReference>
<dbReference type="AlphaFoldDB" id="A0A1F5G3I2"/>
<keyword evidence="2 5" id="KW-0689">Ribosomal protein</keyword>
<dbReference type="PIRSF" id="PIRSF002161">
    <property type="entry name" value="Ribosomal_L5"/>
    <property type="match status" value="1"/>
</dbReference>
<evidence type="ECO:0000259" key="8">
    <source>
        <dbReference type="Pfam" id="PF00673"/>
    </source>
</evidence>
<dbReference type="InterPro" id="IPR002132">
    <property type="entry name" value="Ribosomal_uL5"/>
</dbReference>
<comment type="caution">
    <text evidence="9">The sequence shown here is derived from an EMBL/GenBank/DDBJ whole genome shotgun (WGS) entry which is preliminary data.</text>
</comment>
<dbReference type="GO" id="GO:0003735">
    <property type="term" value="F:structural constituent of ribosome"/>
    <property type="evidence" value="ECO:0007669"/>
    <property type="project" value="InterPro"/>
</dbReference>
<dbReference type="EMBL" id="MFAZ01000043">
    <property type="protein sequence ID" value="OGD86407.1"/>
    <property type="molecule type" value="Genomic_DNA"/>
</dbReference>
<comment type="function">
    <text evidence="5">This is 1 of the proteins that bind and probably mediate the attachment of the 5S RNA into the large ribosomal subunit, where it forms part of the central protuberance. In the 70S ribosome it contacts protein S13 of the 30S subunit (bridge B1b), connecting the 2 subunits; this bridge is implicated in subunit movement. Contacts the P site tRNA; the 5S rRNA and some of its associated proteins might help stabilize positioning of ribosome-bound tRNAs.</text>
</comment>
<dbReference type="InterPro" id="IPR022803">
    <property type="entry name" value="Ribosomal_uL5_dom_sf"/>
</dbReference>
<dbReference type="GO" id="GO:0005840">
    <property type="term" value="C:ribosome"/>
    <property type="evidence" value="ECO:0007669"/>
    <property type="project" value="UniProtKB-KW"/>
</dbReference>
<dbReference type="PANTHER" id="PTHR11994">
    <property type="entry name" value="60S RIBOSOMAL PROTEIN L11-RELATED"/>
    <property type="match status" value="1"/>
</dbReference>
<organism evidence="9 10">
    <name type="scientific">Candidatus Curtissbacteria bacterium RIFCSPHIGHO2_01_FULL_41_11</name>
    <dbReference type="NCBI Taxonomy" id="1797711"/>
    <lineage>
        <taxon>Bacteria</taxon>
        <taxon>Candidatus Curtissiibacteriota</taxon>
    </lineage>
</organism>
<evidence type="ECO:0000256" key="2">
    <source>
        <dbReference type="ARBA" id="ARBA00022980"/>
    </source>
</evidence>
<proteinExistence type="inferred from homology"/>
<evidence type="ECO:0000313" key="9">
    <source>
        <dbReference type="EMBL" id="OGD86407.1"/>
    </source>
</evidence>
<comment type="similarity">
    <text evidence="1 5 6">Belongs to the universal ribosomal protein uL5 family.</text>
</comment>
<dbReference type="InterPro" id="IPR031310">
    <property type="entry name" value="Ribosomal_uL5_N"/>
</dbReference>
<dbReference type="GO" id="GO:0000049">
    <property type="term" value="F:tRNA binding"/>
    <property type="evidence" value="ECO:0007669"/>
    <property type="project" value="UniProtKB-UniRule"/>
</dbReference>
<evidence type="ECO:0000256" key="3">
    <source>
        <dbReference type="ARBA" id="ARBA00023274"/>
    </source>
</evidence>
<dbReference type="InterPro" id="IPR020930">
    <property type="entry name" value="Ribosomal_uL5_bac-type"/>
</dbReference>
<dbReference type="InterPro" id="IPR031309">
    <property type="entry name" value="Ribosomal_uL5_C"/>
</dbReference>
<dbReference type="Proteomes" id="UP000179102">
    <property type="component" value="Unassembled WGS sequence"/>
</dbReference>
<evidence type="ECO:0000313" key="10">
    <source>
        <dbReference type="Proteomes" id="UP000179102"/>
    </source>
</evidence>
<dbReference type="Pfam" id="PF00281">
    <property type="entry name" value="Ribosomal_L5"/>
    <property type="match status" value="1"/>
</dbReference>
<dbReference type="HAMAP" id="MF_01333_B">
    <property type="entry name" value="Ribosomal_uL5_B"/>
    <property type="match status" value="1"/>
</dbReference>
<protein>
    <recommendedName>
        <fullName evidence="4 5">Large ribosomal subunit protein uL5</fullName>
    </recommendedName>
</protein>
<dbReference type="SUPFAM" id="SSF55282">
    <property type="entry name" value="RL5-like"/>
    <property type="match status" value="1"/>
</dbReference>
<evidence type="ECO:0000256" key="6">
    <source>
        <dbReference type="RuleBase" id="RU003930"/>
    </source>
</evidence>
<keyword evidence="5" id="KW-0694">RNA-binding</keyword>
<feature type="domain" description="Large ribosomal subunit protein uL5 N-terminal" evidence="7">
    <location>
        <begin position="26"/>
        <end position="80"/>
    </location>
</feature>
<accession>A0A1F5G3I2</accession>
<dbReference type="Gene3D" id="3.30.1440.10">
    <property type="match status" value="1"/>
</dbReference>
<dbReference type="NCBIfam" id="NF000585">
    <property type="entry name" value="PRK00010.1"/>
    <property type="match status" value="1"/>
</dbReference>
<dbReference type="GO" id="GO:0006412">
    <property type="term" value="P:translation"/>
    <property type="evidence" value="ECO:0007669"/>
    <property type="project" value="UniProtKB-UniRule"/>
</dbReference>
<sequence length="180" mass="20630">MTNLQTKYKQEIMPKLKQEFNLKNDLAIPYVEKVVVNMGIAEAKDNKDILTKVDEQLATITGQKPKITRAKAAISTFKLREKDPIGMMVTLRGKKAWIFLEKLIAIVMPRMRDFRGLQTNKFDKMGNYSLGITEQILFPEIDYAKIDKIRGLVVSIVIKNSDPEKSKKLMELLGVPFRNN</sequence>
<evidence type="ECO:0000256" key="1">
    <source>
        <dbReference type="ARBA" id="ARBA00008553"/>
    </source>
</evidence>
<feature type="domain" description="Large ribosomal subunit protein uL5 C-terminal" evidence="8">
    <location>
        <begin position="84"/>
        <end position="177"/>
    </location>
</feature>
<gene>
    <name evidence="5" type="primary">rplE</name>
    <name evidence="9" type="ORF">A2870_00860</name>
</gene>
<comment type="subunit">
    <text evidence="5">Part of the 50S ribosomal subunit; part of the 5S rRNA/L5/L18/L25 subcomplex. Contacts the 5S rRNA and the P site tRNA. Forms a bridge to the 30S subunit in the 70S ribosome.</text>
</comment>
<evidence type="ECO:0000259" key="7">
    <source>
        <dbReference type="Pfam" id="PF00281"/>
    </source>
</evidence>
<reference evidence="9 10" key="1">
    <citation type="journal article" date="2016" name="Nat. Commun.">
        <title>Thousands of microbial genomes shed light on interconnected biogeochemical processes in an aquifer system.</title>
        <authorList>
            <person name="Anantharaman K."/>
            <person name="Brown C.T."/>
            <person name="Hug L.A."/>
            <person name="Sharon I."/>
            <person name="Castelle C.J."/>
            <person name="Probst A.J."/>
            <person name="Thomas B.C."/>
            <person name="Singh A."/>
            <person name="Wilkins M.J."/>
            <person name="Karaoz U."/>
            <person name="Brodie E.L."/>
            <person name="Williams K.H."/>
            <person name="Hubbard S.S."/>
            <person name="Banfield J.F."/>
        </authorList>
    </citation>
    <scope>NUCLEOTIDE SEQUENCE [LARGE SCALE GENOMIC DNA]</scope>
</reference>
<name>A0A1F5G3I2_9BACT</name>
<dbReference type="Pfam" id="PF00673">
    <property type="entry name" value="Ribosomal_L5_C"/>
    <property type="match status" value="1"/>
</dbReference>
<evidence type="ECO:0000256" key="4">
    <source>
        <dbReference type="ARBA" id="ARBA00035245"/>
    </source>
</evidence>
<keyword evidence="5" id="KW-0699">rRNA-binding</keyword>
<dbReference type="GO" id="GO:1990904">
    <property type="term" value="C:ribonucleoprotein complex"/>
    <property type="evidence" value="ECO:0007669"/>
    <property type="project" value="UniProtKB-KW"/>
</dbReference>
<keyword evidence="3 5" id="KW-0687">Ribonucleoprotein</keyword>
<dbReference type="FunFam" id="3.30.1440.10:FF:000001">
    <property type="entry name" value="50S ribosomal protein L5"/>
    <property type="match status" value="1"/>
</dbReference>
<dbReference type="STRING" id="1797711.A2870_00860"/>
<keyword evidence="5" id="KW-0820">tRNA-binding</keyword>